<proteinExistence type="predicted"/>
<evidence type="ECO:0000313" key="1">
    <source>
        <dbReference type="Proteomes" id="UP001652661"/>
    </source>
</evidence>
<dbReference type="AlphaFoldDB" id="A0A6P4J808"/>
<dbReference type="Proteomes" id="UP001652661">
    <property type="component" value="Chromosome X"/>
</dbReference>
<dbReference type="OrthoDB" id="7882537at2759"/>
<dbReference type="RefSeq" id="XP_017037010.1">
    <property type="nucleotide sequence ID" value="XM_017181521.3"/>
</dbReference>
<dbReference type="GeneID" id="108085059"/>
<sequence>MVINLNPATASDYNASGNGSGDGVGVGVNPGNGGVAVNQSANVIGGTGSGSGGGGTGTVNLNGNTNDNSGVGNGNGSGGIGTNIMGIITHAIFNGIIYLHVIYAGEDYSKWIPLEEAMAFCPSGVVAYTTLQISEVYDVPMELLLD</sequence>
<organism evidence="1 2">
    <name type="scientific">Drosophila kikkawai</name>
    <name type="common">Fruit fly</name>
    <dbReference type="NCBI Taxonomy" id="30033"/>
    <lineage>
        <taxon>Eukaryota</taxon>
        <taxon>Metazoa</taxon>
        <taxon>Ecdysozoa</taxon>
        <taxon>Arthropoda</taxon>
        <taxon>Hexapoda</taxon>
        <taxon>Insecta</taxon>
        <taxon>Pterygota</taxon>
        <taxon>Neoptera</taxon>
        <taxon>Endopterygota</taxon>
        <taxon>Diptera</taxon>
        <taxon>Brachycera</taxon>
        <taxon>Muscomorpha</taxon>
        <taxon>Ephydroidea</taxon>
        <taxon>Drosophilidae</taxon>
        <taxon>Drosophila</taxon>
        <taxon>Sophophora</taxon>
    </lineage>
</organism>
<keyword evidence="1" id="KW-1185">Reference proteome</keyword>
<name>A0A6P4J808_DROKI</name>
<evidence type="ECO:0000313" key="2">
    <source>
        <dbReference type="RefSeq" id="XP_017037010.1"/>
    </source>
</evidence>
<accession>A0A6P4J808</accession>
<protein>
    <submittedName>
        <fullName evidence="2">Uncharacterized protein</fullName>
    </submittedName>
</protein>
<gene>
    <name evidence="2" type="primary">LOC108085059</name>
</gene>
<reference evidence="2" key="1">
    <citation type="submission" date="2025-08" db="UniProtKB">
        <authorList>
            <consortium name="RefSeq"/>
        </authorList>
    </citation>
    <scope>IDENTIFICATION</scope>
    <source>
        <strain evidence="2">14028-0561.14</strain>
        <tissue evidence="2">Whole fly</tissue>
    </source>
</reference>